<evidence type="ECO:0000256" key="1">
    <source>
        <dbReference type="ARBA" id="ARBA00004141"/>
    </source>
</evidence>
<feature type="transmembrane region" description="Helical" evidence="6">
    <location>
        <begin position="157"/>
        <end position="181"/>
    </location>
</feature>
<keyword evidence="2 6" id="KW-0812">Transmembrane</keyword>
<name>A0A166BNJ8_9AGAM</name>
<feature type="transmembrane region" description="Helical" evidence="6">
    <location>
        <begin position="73"/>
        <end position="94"/>
    </location>
</feature>
<evidence type="ECO:0000256" key="6">
    <source>
        <dbReference type="SAM" id="Phobius"/>
    </source>
</evidence>
<sequence>MPFPSLLLSAQVVSTVFPCLAISITAFRLVIQYRRSQLWWEDLWAAVAMACIIGVVSAYWWFSIIVAKPHPDISSFVVAWWLSTSTFTCALWAARMSLTFSIIRISHPASRLRIVANLTAGLFACCFTSQIIQKVYICKDVKSWMNNTAHGCDIGNGVGIAEICMDAVSDFLLMAIASRLLRDARQLKSQRKLIRGLFSASILTTVFSVVHIVFVIQAEVLLAIIMTGHLEVSISLIVCNLPVVVTCFYRRFRRMHAEDAYDYATGTSSDRAPLENTLDTSAATQIGLISSADIETSLSTQSMNAFQSHDPK</sequence>
<reference evidence="8 9" key="1">
    <citation type="journal article" date="2016" name="Mol. Biol. Evol.">
        <title>Comparative Genomics of Early-Diverging Mushroom-Forming Fungi Provides Insights into the Origins of Lignocellulose Decay Capabilities.</title>
        <authorList>
            <person name="Nagy L.G."/>
            <person name="Riley R."/>
            <person name="Tritt A."/>
            <person name="Adam C."/>
            <person name="Daum C."/>
            <person name="Floudas D."/>
            <person name="Sun H."/>
            <person name="Yadav J.S."/>
            <person name="Pangilinan J."/>
            <person name="Larsson K.H."/>
            <person name="Matsuura K."/>
            <person name="Barry K."/>
            <person name="Labutti K."/>
            <person name="Kuo R."/>
            <person name="Ohm R.A."/>
            <person name="Bhattacharya S.S."/>
            <person name="Shirouzu T."/>
            <person name="Yoshinaga Y."/>
            <person name="Martin F.M."/>
            <person name="Grigoriev I.V."/>
            <person name="Hibbett D.S."/>
        </authorList>
    </citation>
    <scope>NUCLEOTIDE SEQUENCE [LARGE SCALE GENOMIC DNA]</scope>
    <source>
        <strain evidence="8 9">CBS 109695</strain>
    </source>
</reference>
<proteinExistence type="inferred from homology"/>
<evidence type="ECO:0000313" key="9">
    <source>
        <dbReference type="Proteomes" id="UP000076532"/>
    </source>
</evidence>
<comment type="subcellular location">
    <subcellularLocation>
        <location evidence="1">Membrane</location>
        <topology evidence="1">Multi-pass membrane protein</topology>
    </subcellularLocation>
</comment>
<organism evidence="8 9">
    <name type="scientific">Athelia psychrophila</name>
    <dbReference type="NCBI Taxonomy" id="1759441"/>
    <lineage>
        <taxon>Eukaryota</taxon>
        <taxon>Fungi</taxon>
        <taxon>Dikarya</taxon>
        <taxon>Basidiomycota</taxon>
        <taxon>Agaricomycotina</taxon>
        <taxon>Agaricomycetes</taxon>
        <taxon>Agaricomycetidae</taxon>
        <taxon>Atheliales</taxon>
        <taxon>Atheliaceae</taxon>
        <taxon>Athelia</taxon>
    </lineage>
</organism>
<protein>
    <recommendedName>
        <fullName evidence="7">Rhodopsin domain-containing protein</fullName>
    </recommendedName>
</protein>
<dbReference type="PANTHER" id="PTHR33048:SF47">
    <property type="entry name" value="INTEGRAL MEMBRANE PROTEIN-RELATED"/>
    <property type="match status" value="1"/>
</dbReference>
<dbReference type="Proteomes" id="UP000076532">
    <property type="component" value="Unassembled WGS sequence"/>
</dbReference>
<dbReference type="GO" id="GO:0016020">
    <property type="term" value="C:membrane"/>
    <property type="evidence" value="ECO:0007669"/>
    <property type="project" value="UniProtKB-SubCell"/>
</dbReference>
<feature type="transmembrane region" description="Helical" evidence="6">
    <location>
        <begin position="220"/>
        <end position="249"/>
    </location>
</feature>
<keyword evidence="9" id="KW-1185">Reference proteome</keyword>
<feature type="transmembrane region" description="Helical" evidence="6">
    <location>
        <begin position="114"/>
        <end position="137"/>
    </location>
</feature>
<dbReference type="Pfam" id="PF20684">
    <property type="entry name" value="Fung_rhodopsin"/>
    <property type="match status" value="1"/>
</dbReference>
<evidence type="ECO:0000256" key="2">
    <source>
        <dbReference type="ARBA" id="ARBA00022692"/>
    </source>
</evidence>
<dbReference type="EMBL" id="KV417642">
    <property type="protein sequence ID" value="KZP12827.1"/>
    <property type="molecule type" value="Genomic_DNA"/>
</dbReference>
<evidence type="ECO:0000259" key="7">
    <source>
        <dbReference type="Pfam" id="PF20684"/>
    </source>
</evidence>
<feature type="transmembrane region" description="Helical" evidence="6">
    <location>
        <begin position="43"/>
        <end position="61"/>
    </location>
</feature>
<evidence type="ECO:0000313" key="8">
    <source>
        <dbReference type="EMBL" id="KZP12827.1"/>
    </source>
</evidence>
<dbReference type="InterPro" id="IPR049326">
    <property type="entry name" value="Rhodopsin_dom_fungi"/>
</dbReference>
<evidence type="ECO:0000256" key="5">
    <source>
        <dbReference type="ARBA" id="ARBA00038359"/>
    </source>
</evidence>
<keyword evidence="3 6" id="KW-1133">Transmembrane helix</keyword>
<accession>A0A166BNJ8</accession>
<evidence type="ECO:0000256" key="4">
    <source>
        <dbReference type="ARBA" id="ARBA00023136"/>
    </source>
</evidence>
<feature type="domain" description="Rhodopsin" evidence="7">
    <location>
        <begin position="28"/>
        <end position="247"/>
    </location>
</feature>
<dbReference type="AlphaFoldDB" id="A0A166BNJ8"/>
<gene>
    <name evidence="8" type="ORF">FIBSPDRAFT_961137</name>
</gene>
<feature type="transmembrane region" description="Helical" evidence="6">
    <location>
        <begin position="193"/>
        <end position="214"/>
    </location>
</feature>
<evidence type="ECO:0000256" key="3">
    <source>
        <dbReference type="ARBA" id="ARBA00022989"/>
    </source>
</evidence>
<dbReference type="STRING" id="436010.A0A166BNJ8"/>
<comment type="similarity">
    <text evidence="5">Belongs to the SAT4 family.</text>
</comment>
<dbReference type="InterPro" id="IPR052337">
    <property type="entry name" value="SAT4-like"/>
</dbReference>
<dbReference type="OrthoDB" id="3229610at2759"/>
<feature type="transmembrane region" description="Helical" evidence="6">
    <location>
        <begin position="6"/>
        <end position="31"/>
    </location>
</feature>
<dbReference type="PANTHER" id="PTHR33048">
    <property type="entry name" value="PTH11-LIKE INTEGRAL MEMBRANE PROTEIN (AFU_ORTHOLOGUE AFUA_5G11245)"/>
    <property type="match status" value="1"/>
</dbReference>
<keyword evidence="4 6" id="KW-0472">Membrane</keyword>